<keyword evidence="3" id="KW-1185">Reference proteome</keyword>
<reference evidence="2" key="3">
    <citation type="submission" date="2025-09" db="UniProtKB">
        <authorList>
            <consortium name="Ensembl"/>
        </authorList>
    </citation>
    <scope>IDENTIFICATION</scope>
</reference>
<dbReference type="GO" id="GO:0006406">
    <property type="term" value="P:mRNA export from nucleus"/>
    <property type="evidence" value="ECO:0007669"/>
    <property type="project" value="TreeGrafter"/>
</dbReference>
<dbReference type="PANTHER" id="PTHR18898">
    <property type="entry name" value="NUCLEOPROTEIN TPR-RELATED"/>
    <property type="match status" value="1"/>
</dbReference>
<reference evidence="3" key="1">
    <citation type="submission" date="2018-06" db="EMBL/GenBank/DDBJ databases">
        <title>Genome assembly of Danube salmon.</title>
        <authorList>
            <person name="Macqueen D.J."/>
            <person name="Gundappa M.K."/>
        </authorList>
    </citation>
    <scope>NUCLEOTIDE SEQUENCE [LARGE SCALE GENOMIC DNA]</scope>
</reference>
<evidence type="ECO:0000256" key="1">
    <source>
        <dbReference type="SAM" id="Coils"/>
    </source>
</evidence>
<feature type="coiled-coil region" evidence="1">
    <location>
        <begin position="20"/>
        <end position="61"/>
    </location>
</feature>
<dbReference type="GO" id="GO:1901673">
    <property type="term" value="P:regulation of mitotic spindle assembly"/>
    <property type="evidence" value="ECO:0007669"/>
    <property type="project" value="TreeGrafter"/>
</dbReference>
<keyword evidence="1" id="KW-0175">Coiled coil</keyword>
<dbReference type="GO" id="GO:0017056">
    <property type="term" value="F:structural constituent of nuclear pore"/>
    <property type="evidence" value="ECO:0007669"/>
    <property type="project" value="TreeGrafter"/>
</dbReference>
<dbReference type="AlphaFoldDB" id="A0A4W5MQ17"/>
<dbReference type="STRING" id="62062.ENSHHUP00000039898"/>
<evidence type="ECO:0000313" key="3">
    <source>
        <dbReference type="Proteomes" id="UP000314982"/>
    </source>
</evidence>
<accession>A0A4W5MQ17</accession>
<dbReference type="Ensembl" id="ENSHHUT00000041445.1">
    <property type="protein sequence ID" value="ENSHHUP00000039898.1"/>
    <property type="gene ID" value="ENSHHUG00000024740.1"/>
</dbReference>
<proteinExistence type="predicted"/>
<evidence type="ECO:0000313" key="2">
    <source>
        <dbReference type="Ensembl" id="ENSHHUP00000039898.1"/>
    </source>
</evidence>
<sequence>MLNEQNVKLQEHLSEVRFQKAKLSTQLEFASKRYEMLQESLNSYRREIAELHEKSQKMAATAQKHEQIIHTMTQDLWATYEKLTMAEVRGQGLGGQGWARWG</sequence>
<name>A0A4W5MQ17_9TELE</name>
<dbReference type="PANTHER" id="PTHR18898:SF2">
    <property type="entry name" value="NUCLEOPROTEIN TPR"/>
    <property type="match status" value="1"/>
</dbReference>
<reference evidence="2" key="2">
    <citation type="submission" date="2025-08" db="UniProtKB">
        <authorList>
            <consortium name="Ensembl"/>
        </authorList>
    </citation>
    <scope>IDENTIFICATION</scope>
</reference>
<organism evidence="2 3">
    <name type="scientific">Hucho hucho</name>
    <name type="common">huchen</name>
    <dbReference type="NCBI Taxonomy" id="62062"/>
    <lineage>
        <taxon>Eukaryota</taxon>
        <taxon>Metazoa</taxon>
        <taxon>Chordata</taxon>
        <taxon>Craniata</taxon>
        <taxon>Vertebrata</taxon>
        <taxon>Euteleostomi</taxon>
        <taxon>Actinopterygii</taxon>
        <taxon>Neopterygii</taxon>
        <taxon>Teleostei</taxon>
        <taxon>Protacanthopterygii</taxon>
        <taxon>Salmoniformes</taxon>
        <taxon>Salmonidae</taxon>
        <taxon>Salmoninae</taxon>
        <taxon>Hucho</taxon>
    </lineage>
</organism>
<dbReference type="GO" id="GO:0005643">
    <property type="term" value="C:nuclear pore"/>
    <property type="evidence" value="ECO:0007669"/>
    <property type="project" value="TreeGrafter"/>
</dbReference>
<dbReference type="Proteomes" id="UP000314982">
    <property type="component" value="Unassembled WGS sequence"/>
</dbReference>
<protein>
    <submittedName>
        <fullName evidence="2">Uncharacterized protein</fullName>
    </submittedName>
</protein>